<dbReference type="RefSeq" id="WP_137962552.1">
    <property type="nucleotide sequence ID" value="NZ_CABVQC010000021.1"/>
</dbReference>
<evidence type="ECO:0000313" key="2">
    <source>
        <dbReference type="Proteomes" id="UP000494261"/>
    </source>
</evidence>
<organism evidence="1 2">
    <name type="scientific">Burkholderia aenigmatica</name>
    <dbReference type="NCBI Taxonomy" id="2015348"/>
    <lineage>
        <taxon>Bacteria</taxon>
        <taxon>Pseudomonadati</taxon>
        <taxon>Pseudomonadota</taxon>
        <taxon>Betaproteobacteria</taxon>
        <taxon>Burkholderiales</taxon>
        <taxon>Burkholderiaceae</taxon>
        <taxon>Burkholderia</taxon>
        <taxon>Burkholderia cepacia complex</taxon>
    </lineage>
</organism>
<name>A0A6P2LSL2_9BURK</name>
<reference evidence="1 2" key="1">
    <citation type="submission" date="2019-09" db="EMBL/GenBank/DDBJ databases">
        <authorList>
            <person name="Depoorter E."/>
        </authorList>
    </citation>
    <scope>NUCLEOTIDE SEQUENCE [LARGE SCALE GENOMIC DNA]</scope>
    <source>
        <strain evidence="1">LMG 13014</strain>
    </source>
</reference>
<dbReference type="Proteomes" id="UP000494261">
    <property type="component" value="Unassembled WGS sequence"/>
</dbReference>
<accession>A0A6P2LSL2</accession>
<dbReference type="EMBL" id="CABVQC010000021">
    <property type="protein sequence ID" value="VWB72463.1"/>
    <property type="molecule type" value="Genomic_DNA"/>
</dbReference>
<gene>
    <name evidence="1" type="ORF">BLA13014_03294</name>
</gene>
<protein>
    <submittedName>
        <fullName evidence="1">Uncharacterized protein</fullName>
    </submittedName>
</protein>
<sequence>MIRRIFRALDLSFCFTQRARDAQLASVTTGISVSLMYDGGLEVQADDLVPAFRKGQPKVETLYVVGRILEGTGGAFNAFHAMYDPKADSWMTRANGVSRKRGCDDLWLQIEEYEDAYRAAVGRMRKRAAFGTDT</sequence>
<evidence type="ECO:0000313" key="1">
    <source>
        <dbReference type="EMBL" id="VWB72463.1"/>
    </source>
</evidence>
<proteinExistence type="predicted"/>
<dbReference type="AlphaFoldDB" id="A0A6P2LSL2"/>
<dbReference type="GeneID" id="99664932"/>